<keyword evidence="2" id="KW-1185">Reference proteome</keyword>
<sequence>MINVQDVVEQLSKNGIAVLENFISGSLLLQMQQCYENSLRHSQFNTWQGYQQNERWRLLIENLLTLSPAFMFPIKNDDLMTICRVYIGEKFQVTEARGWKTIKTKRNFHGWHNDAWYDVNKCQSPPPQLKLGIYLSDVESGEFAYVEQSHLKKLNPGHWNQKQVDIMNLPIRHVTGKAGTAFLFDTSGIHRQNYPVLVSRNVAFFNFHDPSFPIQSLDKTYDRYAPLLLNAAFLSDLTKEQERILGFGDKRYFEEAFVPKQRYPVLHQMVQLALTSRLLGQDFGQFIRRLIAKFT</sequence>
<evidence type="ECO:0000313" key="1">
    <source>
        <dbReference type="EMBL" id="GEM75393.1"/>
    </source>
</evidence>
<evidence type="ECO:0008006" key="3">
    <source>
        <dbReference type="Google" id="ProtNLM"/>
    </source>
</evidence>
<dbReference type="RefSeq" id="WP_039981803.1">
    <property type="nucleotide sequence ID" value="NZ_BAOJ01000067.1"/>
</dbReference>
<dbReference type="SUPFAM" id="SSF51197">
    <property type="entry name" value="Clavaminate synthase-like"/>
    <property type="match status" value="1"/>
</dbReference>
<protein>
    <recommendedName>
        <fullName evidence="3">Phytanoyl-CoA dioxygenase</fullName>
    </recommendedName>
</protein>
<reference evidence="1 2" key="1">
    <citation type="submission" date="2019-07" db="EMBL/GenBank/DDBJ databases">
        <title>Whole genome shotgun sequence of Vibrio sagamiensis NBRC 104589.</title>
        <authorList>
            <person name="Hosoyama A."/>
            <person name="Uohara A."/>
            <person name="Ohji S."/>
            <person name="Ichikawa N."/>
        </authorList>
    </citation>
    <scope>NUCLEOTIDE SEQUENCE [LARGE SCALE GENOMIC DNA]</scope>
    <source>
        <strain evidence="1 2">NBRC 104589</strain>
    </source>
</reference>
<evidence type="ECO:0000313" key="2">
    <source>
        <dbReference type="Proteomes" id="UP000321922"/>
    </source>
</evidence>
<organism evidence="1 2">
    <name type="scientific">Vibrio sagamiensis NBRC 104589</name>
    <dbReference type="NCBI Taxonomy" id="1219064"/>
    <lineage>
        <taxon>Bacteria</taxon>
        <taxon>Pseudomonadati</taxon>
        <taxon>Pseudomonadota</taxon>
        <taxon>Gammaproteobacteria</taxon>
        <taxon>Vibrionales</taxon>
        <taxon>Vibrionaceae</taxon>
        <taxon>Vibrio</taxon>
    </lineage>
</organism>
<dbReference type="Gene3D" id="2.60.120.620">
    <property type="entry name" value="q2cbj1_9rhob like domain"/>
    <property type="match status" value="1"/>
</dbReference>
<dbReference type="EMBL" id="BJXJ01000012">
    <property type="protein sequence ID" value="GEM75393.1"/>
    <property type="molecule type" value="Genomic_DNA"/>
</dbReference>
<comment type="caution">
    <text evidence="1">The sequence shown here is derived from an EMBL/GenBank/DDBJ whole genome shotgun (WGS) entry which is preliminary data.</text>
</comment>
<dbReference type="AlphaFoldDB" id="A0A511QDL5"/>
<dbReference type="OrthoDB" id="5897827at2"/>
<name>A0A511QDL5_9VIBR</name>
<accession>A0A511QDL5</accession>
<proteinExistence type="predicted"/>
<gene>
    <name evidence="1" type="ORF">VSA01S_15050</name>
</gene>
<dbReference type="Proteomes" id="UP000321922">
    <property type="component" value="Unassembled WGS sequence"/>
</dbReference>